<dbReference type="EMBL" id="WSZK01000028">
    <property type="protein sequence ID" value="MWG35921.1"/>
    <property type="molecule type" value="Genomic_DNA"/>
</dbReference>
<keyword evidence="3" id="KW-1185">Reference proteome</keyword>
<evidence type="ECO:0000256" key="1">
    <source>
        <dbReference type="SAM" id="MobiDB-lite"/>
    </source>
</evidence>
<dbReference type="RefSeq" id="WP_158205589.1">
    <property type="nucleotide sequence ID" value="NZ_WSZK01000028.1"/>
</dbReference>
<dbReference type="OrthoDB" id="263268at2157"/>
<evidence type="ECO:0000313" key="3">
    <source>
        <dbReference type="Proteomes" id="UP000451471"/>
    </source>
</evidence>
<organism evidence="2 3">
    <name type="scientific">Halomarina oriensis</name>
    <dbReference type="NCBI Taxonomy" id="671145"/>
    <lineage>
        <taxon>Archaea</taxon>
        <taxon>Methanobacteriati</taxon>
        <taxon>Methanobacteriota</taxon>
        <taxon>Stenosarchaea group</taxon>
        <taxon>Halobacteria</taxon>
        <taxon>Halobacteriales</taxon>
        <taxon>Natronomonadaceae</taxon>
        <taxon>Halomarina</taxon>
    </lineage>
</organism>
<dbReference type="Proteomes" id="UP000451471">
    <property type="component" value="Unassembled WGS sequence"/>
</dbReference>
<sequence length="136" mass="14529">MPITGEEFESGQVETTVDVPDTTPVGEYDSERNLVLAFLDENPEAAFTEREVLLGVDFDESDDPSTVRESYETGYGEALGDAANEVVDLAGDLTATTLVLGDVDDALTSLVAEGTVERADVVVGGDARTYYRVARS</sequence>
<name>A0A6B0GPJ2_9EURY</name>
<accession>A0A6B0GPJ2</accession>
<feature type="compositionally biased region" description="Low complexity" evidence="1">
    <location>
        <begin position="13"/>
        <end position="25"/>
    </location>
</feature>
<feature type="region of interest" description="Disordered" evidence="1">
    <location>
        <begin position="1"/>
        <end position="26"/>
    </location>
</feature>
<comment type="caution">
    <text evidence="2">The sequence shown here is derived from an EMBL/GenBank/DDBJ whole genome shotgun (WGS) entry which is preliminary data.</text>
</comment>
<proteinExistence type="predicted"/>
<reference evidence="2 3" key="1">
    <citation type="submission" date="2019-12" db="EMBL/GenBank/DDBJ databases">
        <title>Halocatena pleomorpha gen. nov. sp. nov., an extremely halophilic archaeon of family Halobacteriaceae isolated from saltpan soil.</title>
        <authorList>
            <person name="Pal Y."/>
            <person name="Verma A."/>
            <person name="Krishnamurthi S."/>
            <person name="Kumar P."/>
        </authorList>
    </citation>
    <scope>NUCLEOTIDE SEQUENCE [LARGE SCALE GENOMIC DNA]</scope>
    <source>
        <strain evidence="2 3">JCM 16495</strain>
    </source>
</reference>
<dbReference type="AlphaFoldDB" id="A0A6B0GPJ2"/>
<gene>
    <name evidence="2" type="ORF">GQS65_15755</name>
</gene>
<evidence type="ECO:0000313" key="2">
    <source>
        <dbReference type="EMBL" id="MWG35921.1"/>
    </source>
</evidence>
<protein>
    <submittedName>
        <fullName evidence="2">Uncharacterized protein</fullName>
    </submittedName>
</protein>